<evidence type="ECO:0000313" key="3">
    <source>
        <dbReference type="Proteomes" id="UP000095085"/>
    </source>
</evidence>
<dbReference type="GeneID" id="30995269"/>
<accession>A0A1E4RM78</accession>
<dbReference type="Proteomes" id="UP000095085">
    <property type="component" value="Unassembled WGS sequence"/>
</dbReference>
<gene>
    <name evidence="2" type="ORF">HYPBUDRAFT_151854</name>
</gene>
<evidence type="ECO:0000256" key="1">
    <source>
        <dbReference type="SAM" id="Phobius"/>
    </source>
</evidence>
<organism evidence="2 3">
    <name type="scientific">Hyphopichia burtonii NRRL Y-1933</name>
    <dbReference type="NCBI Taxonomy" id="984485"/>
    <lineage>
        <taxon>Eukaryota</taxon>
        <taxon>Fungi</taxon>
        <taxon>Dikarya</taxon>
        <taxon>Ascomycota</taxon>
        <taxon>Saccharomycotina</taxon>
        <taxon>Pichiomycetes</taxon>
        <taxon>Debaryomycetaceae</taxon>
        <taxon>Hyphopichia</taxon>
    </lineage>
</organism>
<dbReference type="EMBL" id="KV454539">
    <property type="protein sequence ID" value="ODV68346.1"/>
    <property type="molecule type" value="Genomic_DNA"/>
</dbReference>
<keyword evidence="1" id="KW-0812">Transmembrane</keyword>
<keyword evidence="1" id="KW-0472">Membrane</keyword>
<sequence>MNTLCSDNLISILLVFIILPVLLLFWYCYGTVLVLFWYCSGTVLVLFWYCSGTVQPISCEHMPHELSVL</sequence>
<dbReference type="OrthoDB" id="8964250at2759"/>
<reference evidence="3" key="1">
    <citation type="submission" date="2016-05" db="EMBL/GenBank/DDBJ databases">
        <title>Comparative genomics of biotechnologically important yeasts.</title>
        <authorList>
            <consortium name="DOE Joint Genome Institute"/>
            <person name="Riley R."/>
            <person name="Haridas S."/>
            <person name="Wolfe K.H."/>
            <person name="Lopes M.R."/>
            <person name="Hittinger C.T."/>
            <person name="Goker M."/>
            <person name="Salamov A."/>
            <person name="Wisecaver J."/>
            <person name="Long T.M."/>
            <person name="Aerts A.L."/>
            <person name="Barry K."/>
            <person name="Choi C."/>
            <person name="Clum A."/>
            <person name="Coughlan A.Y."/>
            <person name="Deshpande S."/>
            <person name="Douglass A.P."/>
            <person name="Hanson S.J."/>
            <person name="Klenk H.-P."/>
            <person name="Labutti K."/>
            <person name="Lapidus A."/>
            <person name="Lindquist E."/>
            <person name="Lipzen A."/>
            <person name="Meier-Kolthoff J.P."/>
            <person name="Ohm R.A."/>
            <person name="Otillar R.P."/>
            <person name="Pangilinan J."/>
            <person name="Peng Y."/>
            <person name="Rokas A."/>
            <person name="Rosa C.A."/>
            <person name="Scheuner C."/>
            <person name="Sibirny A.A."/>
            <person name="Slot J.C."/>
            <person name="Stielow J.B."/>
            <person name="Sun H."/>
            <person name="Kurtzman C.P."/>
            <person name="Blackwell M."/>
            <person name="Grigoriev I.V."/>
            <person name="Jeffries T.W."/>
        </authorList>
    </citation>
    <scope>NUCLEOTIDE SEQUENCE [LARGE SCALE GENOMIC DNA]</scope>
    <source>
        <strain evidence="3">NRRL Y-1933</strain>
    </source>
</reference>
<feature type="transmembrane region" description="Helical" evidence="1">
    <location>
        <begin position="35"/>
        <end position="54"/>
    </location>
</feature>
<dbReference type="AlphaFoldDB" id="A0A1E4RM78"/>
<keyword evidence="1" id="KW-1133">Transmembrane helix</keyword>
<dbReference type="RefSeq" id="XP_020077413.1">
    <property type="nucleotide sequence ID" value="XM_020220719.1"/>
</dbReference>
<keyword evidence="3" id="KW-1185">Reference proteome</keyword>
<protein>
    <submittedName>
        <fullName evidence="2">Uncharacterized protein</fullName>
    </submittedName>
</protein>
<feature type="transmembrane region" description="Helical" evidence="1">
    <location>
        <begin position="9"/>
        <end position="29"/>
    </location>
</feature>
<name>A0A1E4RM78_9ASCO</name>
<evidence type="ECO:0000313" key="2">
    <source>
        <dbReference type="EMBL" id="ODV68346.1"/>
    </source>
</evidence>
<proteinExistence type="predicted"/>